<gene>
    <name evidence="2" type="ORF">MGAL_10B026858</name>
</gene>
<evidence type="ECO:0000256" key="1">
    <source>
        <dbReference type="SAM" id="MobiDB-lite"/>
    </source>
</evidence>
<dbReference type="Proteomes" id="UP000596742">
    <property type="component" value="Unassembled WGS sequence"/>
</dbReference>
<accession>A0A8B6BSP0</accession>
<organism evidence="2 3">
    <name type="scientific">Mytilus galloprovincialis</name>
    <name type="common">Mediterranean mussel</name>
    <dbReference type="NCBI Taxonomy" id="29158"/>
    <lineage>
        <taxon>Eukaryota</taxon>
        <taxon>Metazoa</taxon>
        <taxon>Spiralia</taxon>
        <taxon>Lophotrochozoa</taxon>
        <taxon>Mollusca</taxon>
        <taxon>Bivalvia</taxon>
        <taxon>Autobranchia</taxon>
        <taxon>Pteriomorphia</taxon>
        <taxon>Mytilida</taxon>
        <taxon>Mytiloidea</taxon>
        <taxon>Mytilidae</taxon>
        <taxon>Mytilinae</taxon>
        <taxon>Mytilus</taxon>
    </lineage>
</organism>
<protein>
    <submittedName>
        <fullName evidence="2">Uncharacterized protein</fullName>
    </submittedName>
</protein>
<evidence type="ECO:0000313" key="3">
    <source>
        <dbReference type="Proteomes" id="UP000596742"/>
    </source>
</evidence>
<proteinExistence type="predicted"/>
<comment type="caution">
    <text evidence="2">The sequence shown here is derived from an EMBL/GenBank/DDBJ whole genome shotgun (WGS) entry which is preliminary data.</text>
</comment>
<name>A0A8B6BSP0_MYTGA</name>
<evidence type="ECO:0000313" key="2">
    <source>
        <dbReference type="EMBL" id="VDH94629.1"/>
    </source>
</evidence>
<keyword evidence="3" id="KW-1185">Reference proteome</keyword>
<feature type="region of interest" description="Disordered" evidence="1">
    <location>
        <begin position="98"/>
        <end position="117"/>
    </location>
</feature>
<reference evidence="2" key="1">
    <citation type="submission" date="2018-11" db="EMBL/GenBank/DDBJ databases">
        <authorList>
            <person name="Alioto T."/>
            <person name="Alioto T."/>
        </authorList>
    </citation>
    <scope>NUCLEOTIDE SEQUENCE</scope>
</reference>
<sequence length="117" mass="12791">MSKSKKGSESSDKLLKKISGKLTSMLTKFDTLTRAVMEMGNSLTNQGSEDAEEDVDEVVEEYITLIGGGGVKVGESPNIVETAEEEEEVCDSLFLERGQNFQLPDPIPTATQHPNRQ</sequence>
<dbReference type="AlphaFoldDB" id="A0A8B6BSP0"/>
<dbReference type="EMBL" id="UYJE01000614">
    <property type="protein sequence ID" value="VDH94629.1"/>
    <property type="molecule type" value="Genomic_DNA"/>
</dbReference>